<evidence type="ECO:0000256" key="3">
    <source>
        <dbReference type="PROSITE-ProRule" id="PRU00221"/>
    </source>
</evidence>
<feature type="repeat" description="WD" evidence="3">
    <location>
        <begin position="136"/>
        <end position="178"/>
    </location>
</feature>
<evidence type="ECO:0000256" key="4">
    <source>
        <dbReference type="SAM" id="MobiDB-lite"/>
    </source>
</evidence>
<dbReference type="AlphaFoldDB" id="A0A5A9MXI9"/>
<feature type="repeat" description="WD" evidence="3">
    <location>
        <begin position="236"/>
        <end position="280"/>
    </location>
</feature>
<protein>
    <submittedName>
        <fullName evidence="5">WD repeat-containing protein 53</fullName>
    </submittedName>
</protein>
<dbReference type="Proteomes" id="UP000324632">
    <property type="component" value="Chromosome 25"/>
</dbReference>
<reference evidence="5 6" key="1">
    <citation type="journal article" date="2019" name="Mol. Ecol. Resour.">
        <title>Chromosome-level genome assembly of Triplophysa tibetana, a fish adapted to the harsh high-altitude environment of the Tibetan Plateau.</title>
        <authorList>
            <person name="Yang X."/>
            <person name="Liu H."/>
            <person name="Ma Z."/>
            <person name="Zou Y."/>
            <person name="Zou M."/>
            <person name="Mao Y."/>
            <person name="Li X."/>
            <person name="Wang H."/>
            <person name="Chen T."/>
            <person name="Wang W."/>
            <person name="Yang R."/>
        </authorList>
    </citation>
    <scope>NUCLEOTIDE SEQUENCE [LARGE SCALE GENOMIC DNA]</scope>
    <source>
        <strain evidence="5">TTIB1903HZAU</strain>
        <tissue evidence="5">Muscle</tissue>
    </source>
</reference>
<dbReference type="SUPFAM" id="SSF50978">
    <property type="entry name" value="WD40 repeat-like"/>
    <property type="match status" value="1"/>
</dbReference>
<feature type="region of interest" description="Disordered" evidence="4">
    <location>
        <begin position="282"/>
        <end position="317"/>
    </location>
</feature>
<dbReference type="InterPro" id="IPR015943">
    <property type="entry name" value="WD40/YVTN_repeat-like_dom_sf"/>
</dbReference>
<keyword evidence="6" id="KW-1185">Reference proteome</keyword>
<dbReference type="SMART" id="SM00320">
    <property type="entry name" value="WD40"/>
    <property type="match status" value="5"/>
</dbReference>
<keyword evidence="2" id="KW-0677">Repeat</keyword>
<keyword evidence="1 3" id="KW-0853">WD repeat</keyword>
<dbReference type="Gene3D" id="2.130.10.10">
    <property type="entry name" value="YVTN repeat-like/Quinoprotein amine dehydrogenase"/>
    <property type="match status" value="2"/>
</dbReference>
<dbReference type="InterPro" id="IPR042453">
    <property type="entry name" value="WDR53"/>
</dbReference>
<evidence type="ECO:0000313" key="5">
    <source>
        <dbReference type="EMBL" id="KAA0702492.1"/>
    </source>
</evidence>
<evidence type="ECO:0000256" key="1">
    <source>
        <dbReference type="ARBA" id="ARBA00022574"/>
    </source>
</evidence>
<dbReference type="InterPro" id="IPR036322">
    <property type="entry name" value="WD40_repeat_dom_sf"/>
</dbReference>
<dbReference type="Pfam" id="PF00400">
    <property type="entry name" value="WD40"/>
    <property type="match status" value="2"/>
</dbReference>
<dbReference type="PROSITE" id="PS50082">
    <property type="entry name" value="WD_REPEATS_2"/>
    <property type="match status" value="2"/>
</dbReference>
<dbReference type="InterPro" id="IPR001680">
    <property type="entry name" value="WD40_rpt"/>
</dbReference>
<accession>A0A5A9MXI9</accession>
<proteinExistence type="predicted"/>
<dbReference type="PANTHER" id="PTHR44666">
    <property type="entry name" value="WD REPEAT-CONTAINING PROTEIN 53"/>
    <property type="match status" value="1"/>
</dbReference>
<comment type="caution">
    <text evidence="5">The sequence shown here is derived from an EMBL/GenBank/DDBJ whole genome shotgun (WGS) entry which is preliminary data.</text>
</comment>
<name>A0A5A9MXI9_9TELE</name>
<sequence length="357" mass="38540">MTSQRWSGGHVSSVLCAGVCCGSEQLMATGAEGGEVTLWNHDGSPLSKLHVRGDEDITSVAFSPSSPCVLYASHGQSVSVLDPRNLKTTVTELRDVAEEEINSLSVNETGGVLAVADDSGVVTVIDAQLEKVTRTLRKHANICSSVTFRPHRPQSLLSAGLDMQVMLWTLTKVRPLWSYSLQEASVEGAGQMFNPPLAHCIDAASCGDVFACAAEDGCVHLLRVSADSRLRGRSVFKAHSQGVSQARFLNFMSHPHWLATGGNDGLLALWDLSEDAAALDNKMTARKKRSKARAKTKSQMSTQEESDSETRTRVEPKLSLNHGDKVNWLCPAVLKGKPSLLVTDQSPELSVYSLDKL</sequence>
<dbReference type="PROSITE" id="PS00678">
    <property type="entry name" value="WD_REPEATS_1"/>
    <property type="match status" value="1"/>
</dbReference>
<dbReference type="InterPro" id="IPR019775">
    <property type="entry name" value="WD40_repeat_CS"/>
</dbReference>
<feature type="compositionally biased region" description="Basic residues" evidence="4">
    <location>
        <begin position="284"/>
        <end position="296"/>
    </location>
</feature>
<evidence type="ECO:0000313" key="6">
    <source>
        <dbReference type="Proteomes" id="UP000324632"/>
    </source>
</evidence>
<dbReference type="PANTHER" id="PTHR44666:SF1">
    <property type="entry name" value="WD REPEAT-CONTAINING PROTEIN 53"/>
    <property type="match status" value="1"/>
</dbReference>
<organism evidence="5 6">
    <name type="scientific">Triplophysa tibetana</name>
    <dbReference type="NCBI Taxonomy" id="1572043"/>
    <lineage>
        <taxon>Eukaryota</taxon>
        <taxon>Metazoa</taxon>
        <taxon>Chordata</taxon>
        <taxon>Craniata</taxon>
        <taxon>Vertebrata</taxon>
        <taxon>Euteleostomi</taxon>
        <taxon>Actinopterygii</taxon>
        <taxon>Neopterygii</taxon>
        <taxon>Teleostei</taxon>
        <taxon>Ostariophysi</taxon>
        <taxon>Cypriniformes</taxon>
        <taxon>Nemacheilidae</taxon>
        <taxon>Triplophysa</taxon>
    </lineage>
</organism>
<gene>
    <name evidence="5" type="ORF">E1301_Tti018980</name>
</gene>
<dbReference type="EMBL" id="SOYY01000025">
    <property type="protein sequence ID" value="KAA0702492.1"/>
    <property type="molecule type" value="Genomic_DNA"/>
</dbReference>
<evidence type="ECO:0000256" key="2">
    <source>
        <dbReference type="ARBA" id="ARBA00022737"/>
    </source>
</evidence>